<keyword evidence="1" id="KW-1133">Transmembrane helix</keyword>
<dbReference type="Proteomes" id="UP000054771">
    <property type="component" value="Unassembled WGS sequence"/>
</dbReference>
<organism evidence="2 3">
    <name type="scientific">Aspergillus calidoustus</name>
    <dbReference type="NCBI Taxonomy" id="454130"/>
    <lineage>
        <taxon>Eukaryota</taxon>
        <taxon>Fungi</taxon>
        <taxon>Dikarya</taxon>
        <taxon>Ascomycota</taxon>
        <taxon>Pezizomycotina</taxon>
        <taxon>Eurotiomycetes</taxon>
        <taxon>Eurotiomycetidae</taxon>
        <taxon>Eurotiales</taxon>
        <taxon>Aspergillaceae</taxon>
        <taxon>Aspergillus</taxon>
        <taxon>Aspergillus subgen. Nidulantes</taxon>
    </lineage>
</organism>
<reference evidence="3" key="1">
    <citation type="journal article" date="2016" name="Genome Announc.">
        <title>Draft genome sequences of fungus Aspergillus calidoustus.</title>
        <authorList>
            <person name="Horn F."/>
            <person name="Linde J."/>
            <person name="Mattern D.J."/>
            <person name="Walther G."/>
            <person name="Guthke R."/>
            <person name="Scherlach K."/>
            <person name="Martin K."/>
            <person name="Brakhage A.A."/>
            <person name="Petzke L."/>
            <person name="Valiante V."/>
        </authorList>
    </citation>
    <scope>NUCLEOTIDE SEQUENCE [LARGE SCALE GENOMIC DNA]</scope>
    <source>
        <strain evidence="3">SF006504</strain>
    </source>
</reference>
<evidence type="ECO:0000256" key="1">
    <source>
        <dbReference type="SAM" id="Phobius"/>
    </source>
</evidence>
<dbReference type="PANTHER" id="PTHR40622">
    <property type="match status" value="1"/>
</dbReference>
<keyword evidence="1" id="KW-0472">Membrane</keyword>
<dbReference type="PANTHER" id="PTHR40622:SF1">
    <property type="match status" value="1"/>
</dbReference>
<dbReference type="OMA" id="VTANSHQ"/>
<protein>
    <submittedName>
        <fullName evidence="2">Uncharacterized protein</fullName>
    </submittedName>
</protein>
<keyword evidence="3" id="KW-1185">Reference proteome</keyword>
<name>A0A0U5GFV4_ASPCI</name>
<dbReference type="AlphaFoldDB" id="A0A0U5GFV4"/>
<proteinExistence type="predicted"/>
<evidence type="ECO:0000313" key="3">
    <source>
        <dbReference type="Proteomes" id="UP000054771"/>
    </source>
</evidence>
<dbReference type="EMBL" id="CDMC01000015">
    <property type="protein sequence ID" value="CEL09678.1"/>
    <property type="molecule type" value="Genomic_DNA"/>
</dbReference>
<gene>
    <name evidence="2" type="ORF">ASPCAL12811</name>
</gene>
<feature type="transmembrane region" description="Helical" evidence="1">
    <location>
        <begin position="295"/>
        <end position="327"/>
    </location>
</feature>
<dbReference type="STRING" id="454130.A0A0U5GFV4"/>
<sequence length="368" mass="40847">MLSGLGLYFPAPFALSPLAQFLVFTILSLFHLVFLLTLSTMLRRLLSIASALSLARLVAASDPFDHDDSSIASLSAIEPYTLNLSCAECAFSYSECSENVHPNSYLSITFSTNNDTLLANDDIIFPASIPMKFFAQRHWDSDSTENVPVAYALEMQPLPHQPDADLGDLYHLKLSLVDLQGRPATERAVSLGMIRSTDGTVRLVHVEESTHRLYHHELPGVDRETSKDSWWRVKTWKSYYITYLQDHSRSKSCDSAIVEGAGKNTDVRVVSHCREHQSLADWSHDRHYMKHVRPVLLPALLGLIAGIVACVTGFVVGKLVVAVYLFACGETSPVSDIESLATNSLPSEKARLMEAYHDRDSNNSPYSS</sequence>
<keyword evidence="1" id="KW-0812">Transmembrane</keyword>
<feature type="transmembrane region" description="Helical" evidence="1">
    <location>
        <begin position="20"/>
        <end position="38"/>
    </location>
</feature>
<evidence type="ECO:0000313" key="2">
    <source>
        <dbReference type="EMBL" id="CEL09678.1"/>
    </source>
</evidence>
<dbReference type="OrthoDB" id="4367799at2759"/>
<accession>A0A0U5GFV4</accession>